<evidence type="ECO:0000313" key="2">
    <source>
        <dbReference type="Proteomes" id="UP001209570"/>
    </source>
</evidence>
<dbReference type="Proteomes" id="UP001209570">
    <property type="component" value="Unassembled WGS sequence"/>
</dbReference>
<dbReference type="PANTHER" id="PTHR10476">
    <property type="entry name" value="CHARGED MULTIVESICULAR BODY PROTEIN"/>
    <property type="match status" value="1"/>
</dbReference>
<evidence type="ECO:0008006" key="3">
    <source>
        <dbReference type="Google" id="ProtNLM"/>
    </source>
</evidence>
<dbReference type="EMBL" id="JAKCXM010000096">
    <property type="protein sequence ID" value="KAJ0402714.1"/>
    <property type="molecule type" value="Genomic_DNA"/>
</dbReference>
<accession>A0AAD5Q9R9</accession>
<dbReference type="Pfam" id="PF03357">
    <property type="entry name" value="Snf7"/>
    <property type="match status" value="1"/>
</dbReference>
<gene>
    <name evidence="1" type="ORF">P43SY_007856</name>
</gene>
<proteinExistence type="predicted"/>
<dbReference type="AlphaFoldDB" id="A0AAD5Q9R9"/>
<reference evidence="1" key="1">
    <citation type="submission" date="2021-12" db="EMBL/GenBank/DDBJ databases">
        <title>Prjna785345.</title>
        <authorList>
            <person name="Rujirawat T."/>
            <person name="Krajaejun T."/>
        </authorList>
    </citation>
    <scope>NUCLEOTIDE SEQUENCE</scope>
    <source>
        <strain evidence="1">Pi057C3</strain>
    </source>
</reference>
<organism evidence="1 2">
    <name type="scientific">Pythium insidiosum</name>
    <name type="common">Pythiosis disease agent</name>
    <dbReference type="NCBI Taxonomy" id="114742"/>
    <lineage>
        <taxon>Eukaryota</taxon>
        <taxon>Sar</taxon>
        <taxon>Stramenopiles</taxon>
        <taxon>Oomycota</taxon>
        <taxon>Peronosporomycetes</taxon>
        <taxon>Pythiales</taxon>
        <taxon>Pythiaceae</taxon>
        <taxon>Pythium</taxon>
    </lineage>
</organism>
<dbReference type="GO" id="GO:0007034">
    <property type="term" value="P:vacuolar transport"/>
    <property type="evidence" value="ECO:0007669"/>
    <property type="project" value="InterPro"/>
</dbReference>
<name>A0AAD5Q9R9_PYTIN</name>
<evidence type="ECO:0000313" key="1">
    <source>
        <dbReference type="EMBL" id="KAJ0402714.1"/>
    </source>
</evidence>
<keyword evidence="2" id="KW-1185">Reference proteome</keyword>
<sequence>MNIFSRKDKLEDELFNMKFTAKNLLRCAKKCEKNQAAQKTKLKKAIEQGNMEGARIYAQNVIREKNQSLSYLQLASRIDAVASRVQTAIAMGQLKTNMRGVVKGMDTVMASMNVEKISSTMDQFEKHFEDLDVRAAYMEGAMSNGTSISTPVDQVDDLIQMVADENGLKVAGQLDSAGRVGTDLPPAAVQEKKAEDELSMRLAALRK</sequence>
<dbReference type="InterPro" id="IPR005024">
    <property type="entry name" value="Snf7_fam"/>
</dbReference>
<protein>
    <recommendedName>
        <fullName evidence="3">Charged multivesicular body protein 1b</fullName>
    </recommendedName>
</protein>
<comment type="caution">
    <text evidence="1">The sequence shown here is derived from an EMBL/GenBank/DDBJ whole genome shotgun (WGS) entry which is preliminary data.</text>
</comment>
<dbReference type="Gene3D" id="6.10.140.1230">
    <property type="match status" value="1"/>
</dbReference>